<evidence type="ECO:0000313" key="1">
    <source>
        <dbReference type="EMBL" id="MED6269180.1"/>
    </source>
</evidence>
<keyword evidence="2" id="KW-1185">Reference proteome</keyword>
<protein>
    <submittedName>
        <fullName evidence="1">Uncharacterized protein</fullName>
    </submittedName>
</protein>
<evidence type="ECO:0000313" key="2">
    <source>
        <dbReference type="Proteomes" id="UP001352852"/>
    </source>
</evidence>
<gene>
    <name evidence="1" type="ORF">CHARACLAT_030520</name>
</gene>
<sequence length="107" mass="12057">MNVSREEANRDQVEQVMKICVFHVSEGHEGLLHVDVSIVIKGTEVLNSCPSVAKASLLLMGIIYALNLSYPPKLKYTFEVFQKLLLELDVLKLSLKVQSLRKTLQCN</sequence>
<name>A0ABU7D3V2_9TELE</name>
<accession>A0ABU7D3V2</accession>
<dbReference type="EMBL" id="JAHUTJ010012813">
    <property type="protein sequence ID" value="MED6269180.1"/>
    <property type="molecule type" value="Genomic_DNA"/>
</dbReference>
<dbReference type="PANTHER" id="PTHR31025:SF25">
    <property type="entry name" value="ZINC FINGER (C2H2)-60"/>
    <property type="match status" value="1"/>
</dbReference>
<comment type="caution">
    <text evidence="1">The sequence shown here is derived from an EMBL/GenBank/DDBJ whole genome shotgun (WGS) entry which is preliminary data.</text>
</comment>
<dbReference type="PANTHER" id="PTHR31025">
    <property type="entry name" value="SI:CH211-196P9.1-RELATED"/>
    <property type="match status" value="1"/>
</dbReference>
<reference evidence="1 2" key="1">
    <citation type="submission" date="2021-06" db="EMBL/GenBank/DDBJ databases">
        <authorList>
            <person name="Palmer J.M."/>
        </authorList>
    </citation>
    <scope>NUCLEOTIDE SEQUENCE [LARGE SCALE GENOMIC DNA]</scope>
    <source>
        <strain evidence="1 2">CL_MEX2019</strain>
        <tissue evidence="1">Muscle</tissue>
    </source>
</reference>
<proteinExistence type="predicted"/>
<dbReference type="Proteomes" id="UP001352852">
    <property type="component" value="Unassembled WGS sequence"/>
</dbReference>
<organism evidence="1 2">
    <name type="scientific">Characodon lateralis</name>
    <dbReference type="NCBI Taxonomy" id="208331"/>
    <lineage>
        <taxon>Eukaryota</taxon>
        <taxon>Metazoa</taxon>
        <taxon>Chordata</taxon>
        <taxon>Craniata</taxon>
        <taxon>Vertebrata</taxon>
        <taxon>Euteleostomi</taxon>
        <taxon>Actinopterygii</taxon>
        <taxon>Neopterygii</taxon>
        <taxon>Teleostei</taxon>
        <taxon>Neoteleostei</taxon>
        <taxon>Acanthomorphata</taxon>
        <taxon>Ovalentaria</taxon>
        <taxon>Atherinomorphae</taxon>
        <taxon>Cyprinodontiformes</taxon>
        <taxon>Goodeidae</taxon>
        <taxon>Characodon</taxon>
    </lineage>
</organism>